<comment type="subcellular location">
    <subcellularLocation>
        <location evidence="2">Nucleus</location>
    </subcellularLocation>
</comment>
<accession>A0ABM3M028</accession>
<evidence type="ECO:0000256" key="6">
    <source>
        <dbReference type="ARBA" id="ARBA00022801"/>
    </source>
</evidence>
<comment type="cofactor">
    <cofactor evidence="1">
        <name>a divalent metal cation</name>
        <dbReference type="ChEBI" id="CHEBI:60240"/>
    </cofactor>
</comment>
<feature type="domain" description="DDE Tnp4" evidence="8">
    <location>
        <begin position="267"/>
        <end position="431"/>
    </location>
</feature>
<proteinExistence type="inferred from homology"/>
<evidence type="ECO:0000256" key="4">
    <source>
        <dbReference type="ARBA" id="ARBA00022722"/>
    </source>
</evidence>
<keyword evidence="4" id="KW-0540">Nuclease</keyword>
<evidence type="ECO:0000313" key="11">
    <source>
        <dbReference type="RefSeq" id="XP_052744675.1"/>
    </source>
</evidence>
<reference evidence="10 11" key="1">
    <citation type="submission" date="2025-05" db="UniProtKB">
        <authorList>
            <consortium name="RefSeq"/>
        </authorList>
    </citation>
    <scope>IDENTIFICATION</scope>
</reference>
<evidence type="ECO:0000313" key="9">
    <source>
        <dbReference type="Proteomes" id="UP001652582"/>
    </source>
</evidence>
<evidence type="ECO:0000313" key="10">
    <source>
        <dbReference type="RefSeq" id="XP_052744674.1"/>
    </source>
</evidence>
<evidence type="ECO:0000256" key="5">
    <source>
        <dbReference type="ARBA" id="ARBA00022723"/>
    </source>
</evidence>
<keyword evidence="7" id="KW-0539">Nucleus</keyword>
<dbReference type="Pfam" id="PF13359">
    <property type="entry name" value="DDE_Tnp_4"/>
    <property type="match status" value="1"/>
</dbReference>
<evidence type="ECO:0000259" key="8">
    <source>
        <dbReference type="Pfam" id="PF13359"/>
    </source>
</evidence>
<dbReference type="InterPro" id="IPR027806">
    <property type="entry name" value="HARBI1_dom"/>
</dbReference>
<protein>
    <submittedName>
        <fullName evidence="10 11">Uncharacterized protein LOC128199398 isoform X1</fullName>
    </submittedName>
</protein>
<dbReference type="RefSeq" id="XP_052744674.1">
    <property type="nucleotide sequence ID" value="XM_052888714.1"/>
</dbReference>
<sequence>MYNACDCQRHKVQFAISRRCGIHRPGSHYAGPADLPKTGHRTECSHYIGSRKKFRQSSVEFGPARTMDDEIVVLWWYLNRRQNKRKHWVHPILRERFSLGTFETLMGELRRDESKFFNYFRMIATTFDDLLGRLDIRVRDTSFRECICPEQRLAICLRMQKTTFDNLLQKLSQELKHQDTFMRESISPAERLAVTLRYLATGDTFTDLYYSYRIGLKTISCIVREVCHYIWLELYKEYMKMPSKEDWLHIASKFQESSNFPLCLGAVDGKHIRLIKPIDSGSMFLNYKHFFSIVLMAVVDSDYNFIFVDVGAYGKECDSSVFKETPFWKNLTNNGLNLPDATRLPGIDYDLPYVFIADEAFALHYHLLRPFGGHQLDQLKRTFNYRLTRARRFVECAFGILSNKWRIFHRPMNVSIDLAVDIVKTCCVLQNFIHKQENFQFHNASENESTLDSESELIQLPITNAVRGSLAANEVRNRFAQYFVSNEGRLSYQNNYA</sequence>
<evidence type="ECO:0000256" key="7">
    <source>
        <dbReference type="ARBA" id="ARBA00023242"/>
    </source>
</evidence>
<dbReference type="PANTHER" id="PTHR22930:SF269">
    <property type="entry name" value="NUCLEASE HARBI1-LIKE PROTEIN"/>
    <property type="match status" value="1"/>
</dbReference>
<comment type="similarity">
    <text evidence="3">Belongs to the HARBI1 family.</text>
</comment>
<name>A0ABM3M028_BICAN</name>
<evidence type="ECO:0000256" key="2">
    <source>
        <dbReference type="ARBA" id="ARBA00004123"/>
    </source>
</evidence>
<dbReference type="PANTHER" id="PTHR22930">
    <property type="match status" value="1"/>
</dbReference>
<evidence type="ECO:0000256" key="3">
    <source>
        <dbReference type="ARBA" id="ARBA00006958"/>
    </source>
</evidence>
<dbReference type="InterPro" id="IPR045249">
    <property type="entry name" value="HARBI1-like"/>
</dbReference>
<keyword evidence="5" id="KW-0479">Metal-binding</keyword>
<gene>
    <name evidence="10 11" type="primary">LOC128199398</name>
</gene>
<evidence type="ECO:0000256" key="1">
    <source>
        <dbReference type="ARBA" id="ARBA00001968"/>
    </source>
</evidence>
<keyword evidence="9" id="KW-1185">Reference proteome</keyword>
<dbReference type="Proteomes" id="UP001652582">
    <property type="component" value="Chromosome 23"/>
</dbReference>
<dbReference type="GeneID" id="128199398"/>
<dbReference type="RefSeq" id="XP_052744675.1">
    <property type="nucleotide sequence ID" value="XM_052888715.1"/>
</dbReference>
<keyword evidence="6" id="KW-0378">Hydrolase</keyword>
<organism evidence="9 10">
    <name type="scientific">Bicyclus anynana</name>
    <name type="common">Squinting bush brown butterfly</name>
    <dbReference type="NCBI Taxonomy" id="110368"/>
    <lineage>
        <taxon>Eukaryota</taxon>
        <taxon>Metazoa</taxon>
        <taxon>Ecdysozoa</taxon>
        <taxon>Arthropoda</taxon>
        <taxon>Hexapoda</taxon>
        <taxon>Insecta</taxon>
        <taxon>Pterygota</taxon>
        <taxon>Neoptera</taxon>
        <taxon>Endopterygota</taxon>
        <taxon>Lepidoptera</taxon>
        <taxon>Glossata</taxon>
        <taxon>Ditrysia</taxon>
        <taxon>Papilionoidea</taxon>
        <taxon>Nymphalidae</taxon>
        <taxon>Satyrinae</taxon>
        <taxon>Satyrini</taxon>
        <taxon>Mycalesina</taxon>
        <taxon>Bicyclus</taxon>
    </lineage>
</organism>